<protein>
    <submittedName>
        <fullName evidence="2">13281_t:CDS:1</fullName>
    </submittedName>
</protein>
<reference evidence="2" key="1">
    <citation type="submission" date="2021-06" db="EMBL/GenBank/DDBJ databases">
        <authorList>
            <person name="Kallberg Y."/>
            <person name="Tangrot J."/>
            <person name="Rosling A."/>
        </authorList>
    </citation>
    <scope>NUCLEOTIDE SEQUENCE</scope>
    <source>
        <strain evidence="2">MA453B</strain>
    </source>
</reference>
<sequence>SCSPKHQRAENLKDDFVNSCQEEKVSDSVKSNKHQKNSSCEK</sequence>
<feature type="non-terminal residue" evidence="2">
    <location>
        <position position="42"/>
    </location>
</feature>
<dbReference type="Proteomes" id="UP000789405">
    <property type="component" value="Unassembled WGS sequence"/>
</dbReference>
<evidence type="ECO:0000313" key="3">
    <source>
        <dbReference type="Proteomes" id="UP000789405"/>
    </source>
</evidence>
<keyword evidence="3" id="KW-1185">Reference proteome</keyword>
<accession>A0A9N9K5N7</accession>
<evidence type="ECO:0000256" key="1">
    <source>
        <dbReference type="SAM" id="MobiDB-lite"/>
    </source>
</evidence>
<feature type="region of interest" description="Disordered" evidence="1">
    <location>
        <begin position="23"/>
        <end position="42"/>
    </location>
</feature>
<dbReference type="EMBL" id="CAJVPY010049600">
    <property type="protein sequence ID" value="CAG8813052.1"/>
    <property type="molecule type" value="Genomic_DNA"/>
</dbReference>
<comment type="caution">
    <text evidence="2">The sequence shown here is derived from an EMBL/GenBank/DDBJ whole genome shotgun (WGS) entry which is preliminary data.</text>
</comment>
<name>A0A9N9K5N7_9GLOM</name>
<gene>
    <name evidence="2" type="ORF">DERYTH_LOCUS25735</name>
</gene>
<proteinExistence type="predicted"/>
<organism evidence="2 3">
    <name type="scientific">Dentiscutata erythropus</name>
    <dbReference type="NCBI Taxonomy" id="1348616"/>
    <lineage>
        <taxon>Eukaryota</taxon>
        <taxon>Fungi</taxon>
        <taxon>Fungi incertae sedis</taxon>
        <taxon>Mucoromycota</taxon>
        <taxon>Glomeromycotina</taxon>
        <taxon>Glomeromycetes</taxon>
        <taxon>Diversisporales</taxon>
        <taxon>Gigasporaceae</taxon>
        <taxon>Dentiscutata</taxon>
    </lineage>
</organism>
<dbReference type="AlphaFoldDB" id="A0A9N9K5N7"/>
<evidence type="ECO:0000313" key="2">
    <source>
        <dbReference type="EMBL" id="CAG8813052.1"/>
    </source>
</evidence>
<feature type="non-terminal residue" evidence="2">
    <location>
        <position position="1"/>
    </location>
</feature>